<dbReference type="Proteomes" id="UP000039865">
    <property type="component" value="Unassembled WGS sequence"/>
</dbReference>
<sequence>MSAPLQELIISLSNNLESIPNEEVKQLSQSHLKVLDQTLNSQHHVISNYELLVKKLELQLIQCQMAMDDGAKREAQMKNLVTNMMHDNFKLKTEMQLAGGTGYKPSVCQNCENLKEEIEALENQNESQNQVINKLSEAQQLLLMQYQALELSLEDNIKQEQLEKDEVARKQELEQKKQDEIGQQDKVPQQEESGIVLQEQE</sequence>
<gene>
    <name evidence="2" type="primary">Contig3789.g4059</name>
    <name evidence="2" type="ORF">STYLEM_18909</name>
</gene>
<feature type="compositionally biased region" description="Basic and acidic residues" evidence="1">
    <location>
        <begin position="170"/>
        <end position="180"/>
    </location>
</feature>
<reference evidence="2 3" key="1">
    <citation type="submission" date="2014-06" db="EMBL/GenBank/DDBJ databases">
        <authorList>
            <person name="Swart Estienne"/>
        </authorList>
    </citation>
    <scope>NUCLEOTIDE SEQUENCE [LARGE SCALE GENOMIC DNA]</scope>
    <source>
        <strain evidence="2 3">130c</strain>
    </source>
</reference>
<evidence type="ECO:0000313" key="3">
    <source>
        <dbReference type="Proteomes" id="UP000039865"/>
    </source>
</evidence>
<dbReference type="InParanoid" id="A0A078B6C1"/>
<name>A0A078B6C1_STYLE</name>
<accession>A0A078B6C1</accession>
<dbReference type="AlphaFoldDB" id="A0A078B6C1"/>
<proteinExistence type="predicted"/>
<organism evidence="2 3">
    <name type="scientific">Stylonychia lemnae</name>
    <name type="common">Ciliate</name>
    <dbReference type="NCBI Taxonomy" id="5949"/>
    <lineage>
        <taxon>Eukaryota</taxon>
        <taxon>Sar</taxon>
        <taxon>Alveolata</taxon>
        <taxon>Ciliophora</taxon>
        <taxon>Intramacronucleata</taxon>
        <taxon>Spirotrichea</taxon>
        <taxon>Stichotrichia</taxon>
        <taxon>Sporadotrichida</taxon>
        <taxon>Oxytrichidae</taxon>
        <taxon>Stylonychinae</taxon>
        <taxon>Stylonychia</taxon>
    </lineage>
</organism>
<keyword evidence="3" id="KW-1185">Reference proteome</keyword>
<feature type="region of interest" description="Disordered" evidence="1">
    <location>
        <begin position="170"/>
        <end position="201"/>
    </location>
</feature>
<protein>
    <submittedName>
        <fullName evidence="2">Uncharacterized protein</fullName>
    </submittedName>
</protein>
<evidence type="ECO:0000313" key="2">
    <source>
        <dbReference type="EMBL" id="CDW89771.1"/>
    </source>
</evidence>
<evidence type="ECO:0000256" key="1">
    <source>
        <dbReference type="SAM" id="MobiDB-lite"/>
    </source>
</evidence>
<dbReference type="EMBL" id="CCKQ01017867">
    <property type="protein sequence ID" value="CDW89771.1"/>
    <property type="molecule type" value="Genomic_DNA"/>
</dbReference>